<sequence>MGGVNMQNLVTKRGQSSGFTMVELLVGLVLSMFIVAVTITYMTTSSRTFRVQTNESMIQENARFALEVLTQNFRLAGLNASNNFSNELAVVWSDAKCPAGEAGLADGAIGTVVCTKDGANDATDNNSDRIAIDYMVDASKSSSAVSVFGCNSHQITVPAGDELRLASVFWSGDLDGDGVRSLYCQTYNLQTEQAEGLALPLVDGVDRLQFQYGVDSDNDGVIERYQSFTNMGAANAGDVRAIRVAMLLNGGASPDQNFDSEQQVNRSYNLLDAPASAFNDRELRQVYSTTVLIPNTLNKVGT</sequence>
<keyword evidence="1" id="KW-1133">Transmembrane helix</keyword>
<proteinExistence type="predicted"/>
<dbReference type="Pfam" id="PF16074">
    <property type="entry name" value="PilW"/>
    <property type="match status" value="1"/>
</dbReference>
<organism evidence="2 3">
    <name type="scientific">Arenicella chitinivorans</name>
    <dbReference type="NCBI Taxonomy" id="1329800"/>
    <lineage>
        <taxon>Bacteria</taxon>
        <taxon>Pseudomonadati</taxon>
        <taxon>Pseudomonadota</taxon>
        <taxon>Gammaproteobacteria</taxon>
        <taxon>Arenicellales</taxon>
        <taxon>Arenicellaceae</taxon>
        <taxon>Arenicella</taxon>
    </lineage>
</organism>
<evidence type="ECO:0000256" key="1">
    <source>
        <dbReference type="SAM" id="Phobius"/>
    </source>
</evidence>
<protein>
    <recommendedName>
        <fullName evidence="4">Prepilin-type N-terminal cleavage/methylation domain-containing protein</fullName>
    </recommendedName>
</protein>
<evidence type="ECO:0008006" key="4">
    <source>
        <dbReference type="Google" id="ProtNLM"/>
    </source>
</evidence>
<evidence type="ECO:0000313" key="2">
    <source>
        <dbReference type="EMBL" id="GHA07247.1"/>
    </source>
</evidence>
<comment type="caution">
    <text evidence="2">The sequence shown here is derived from an EMBL/GenBank/DDBJ whole genome shotgun (WGS) entry which is preliminary data.</text>
</comment>
<keyword evidence="1" id="KW-0472">Membrane</keyword>
<accession>A0A918RQ89</accession>
<dbReference type="GO" id="GO:0043683">
    <property type="term" value="P:type IV pilus assembly"/>
    <property type="evidence" value="ECO:0007669"/>
    <property type="project" value="InterPro"/>
</dbReference>
<reference evidence="2" key="2">
    <citation type="submission" date="2020-09" db="EMBL/GenBank/DDBJ databases">
        <authorList>
            <person name="Sun Q."/>
            <person name="Kim S."/>
        </authorList>
    </citation>
    <scope>NUCLEOTIDE SEQUENCE</scope>
    <source>
        <strain evidence="2">KCTC 12711</strain>
    </source>
</reference>
<feature type="transmembrane region" description="Helical" evidence="1">
    <location>
        <begin position="21"/>
        <end position="42"/>
    </location>
</feature>
<dbReference type="EMBL" id="BMXA01000002">
    <property type="protein sequence ID" value="GHA07247.1"/>
    <property type="molecule type" value="Genomic_DNA"/>
</dbReference>
<dbReference type="Proteomes" id="UP000614811">
    <property type="component" value="Unassembled WGS sequence"/>
</dbReference>
<dbReference type="InterPro" id="IPR032092">
    <property type="entry name" value="PilW"/>
</dbReference>
<keyword evidence="1" id="KW-0812">Transmembrane</keyword>
<evidence type="ECO:0000313" key="3">
    <source>
        <dbReference type="Proteomes" id="UP000614811"/>
    </source>
</evidence>
<dbReference type="AlphaFoldDB" id="A0A918RQ89"/>
<name>A0A918RQ89_9GAMM</name>
<gene>
    <name evidence="2" type="ORF">GCM10008090_16330</name>
</gene>
<reference evidence="2" key="1">
    <citation type="journal article" date="2014" name="Int. J. Syst. Evol. Microbiol.">
        <title>Complete genome sequence of Corynebacterium casei LMG S-19264T (=DSM 44701T), isolated from a smear-ripened cheese.</title>
        <authorList>
            <consortium name="US DOE Joint Genome Institute (JGI-PGF)"/>
            <person name="Walter F."/>
            <person name="Albersmeier A."/>
            <person name="Kalinowski J."/>
            <person name="Ruckert C."/>
        </authorList>
    </citation>
    <scope>NUCLEOTIDE SEQUENCE</scope>
    <source>
        <strain evidence="2">KCTC 12711</strain>
    </source>
</reference>
<keyword evidence="3" id="KW-1185">Reference proteome</keyword>